<dbReference type="SUPFAM" id="SSF55729">
    <property type="entry name" value="Acyl-CoA N-acyltransferases (Nat)"/>
    <property type="match status" value="1"/>
</dbReference>
<reference evidence="2 3" key="1">
    <citation type="submission" date="2016-01" db="EMBL/GenBank/DDBJ databases">
        <title>Characterization of the Clostridium difficile lineages that are prevalent in Hong Kong and China.</title>
        <authorList>
            <person name="Kwok J.S.-L."/>
            <person name="Lam W.-Y."/>
            <person name="Ip M."/>
            <person name="Chan T.-F."/>
            <person name="Hawkey P.M."/>
            <person name="Tsui S.K.-W."/>
        </authorList>
    </citation>
    <scope>NUCLEOTIDE SEQUENCE [LARGE SCALE GENOMIC DNA]</scope>
    <source>
        <strain evidence="2 3">300064</strain>
    </source>
</reference>
<dbReference type="InterPro" id="IPR016181">
    <property type="entry name" value="Acyl_CoA_acyltransferase"/>
</dbReference>
<gene>
    <name evidence="2" type="ORF">AWN73_04640</name>
</gene>
<dbReference type="GO" id="GO:0016747">
    <property type="term" value="F:acyltransferase activity, transferring groups other than amino-acyl groups"/>
    <property type="evidence" value="ECO:0007669"/>
    <property type="project" value="InterPro"/>
</dbReference>
<dbReference type="PANTHER" id="PTHR43792">
    <property type="entry name" value="GNAT FAMILY, PUTATIVE (AFU_ORTHOLOGUE AFUA_3G00765)-RELATED-RELATED"/>
    <property type="match status" value="1"/>
</dbReference>
<sequence length="168" mass="19799">MKILESKRIILRPWQISDLDDLHEFMSNEQVARLAGFKVKRNKGESLRILKQFIIDSSDSLWAVELKNNNKVIGWVELHEYPNRINKNSKEIGCVLSEKYWGQGLMPEALKEVISYGFNEERLKFIICSHFLNNNQSKRIIEKCGFNYVEVSNEKAYYCMLKNESRFT</sequence>
<dbReference type="Pfam" id="PF13302">
    <property type="entry name" value="Acetyltransf_3"/>
    <property type="match status" value="1"/>
</dbReference>
<dbReference type="InterPro" id="IPR051531">
    <property type="entry name" value="N-acetyltransferase"/>
</dbReference>
<dbReference type="Proteomes" id="UP000238081">
    <property type="component" value="Unassembled WGS sequence"/>
</dbReference>
<accession>A0A2S7F865</accession>
<dbReference type="RefSeq" id="WP_043662508.1">
    <property type="nucleotide sequence ID" value="NZ_CAVLFH010000001.1"/>
</dbReference>
<organism evidence="2 3">
    <name type="scientific">Clostridium butyricum</name>
    <dbReference type="NCBI Taxonomy" id="1492"/>
    <lineage>
        <taxon>Bacteria</taxon>
        <taxon>Bacillati</taxon>
        <taxon>Bacillota</taxon>
        <taxon>Clostridia</taxon>
        <taxon>Eubacteriales</taxon>
        <taxon>Clostridiaceae</taxon>
        <taxon>Clostridium</taxon>
    </lineage>
</organism>
<protein>
    <submittedName>
        <fullName evidence="2">GCN5 family acetyltransferase</fullName>
    </submittedName>
</protein>
<dbReference type="InterPro" id="IPR000182">
    <property type="entry name" value="GNAT_dom"/>
</dbReference>
<evidence type="ECO:0000259" key="1">
    <source>
        <dbReference type="PROSITE" id="PS51186"/>
    </source>
</evidence>
<feature type="domain" description="N-acetyltransferase" evidence="1">
    <location>
        <begin position="9"/>
        <end position="165"/>
    </location>
</feature>
<dbReference type="Gene3D" id="3.40.630.30">
    <property type="match status" value="1"/>
</dbReference>
<dbReference type="PROSITE" id="PS51186">
    <property type="entry name" value="GNAT"/>
    <property type="match status" value="1"/>
</dbReference>
<comment type="caution">
    <text evidence="2">The sequence shown here is derived from an EMBL/GenBank/DDBJ whole genome shotgun (WGS) entry which is preliminary data.</text>
</comment>
<dbReference type="EMBL" id="LRDH01000129">
    <property type="protein sequence ID" value="PPV13046.1"/>
    <property type="molecule type" value="Genomic_DNA"/>
</dbReference>
<evidence type="ECO:0000313" key="2">
    <source>
        <dbReference type="EMBL" id="PPV13046.1"/>
    </source>
</evidence>
<keyword evidence="2" id="KW-0808">Transferase</keyword>
<name>A0A2S7F865_CLOBU</name>
<proteinExistence type="predicted"/>
<dbReference type="AlphaFoldDB" id="A0A2S7F865"/>
<evidence type="ECO:0000313" key="3">
    <source>
        <dbReference type="Proteomes" id="UP000238081"/>
    </source>
</evidence>